<proteinExistence type="predicted"/>
<reference evidence="2" key="1">
    <citation type="journal article" date="2023" name="Mol. Biol. Evol.">
        <title>Third-Generation Sequencing Reveals the Adaptive Role of the Epigenome in Three Deep-Sea Polychaetes.</title>
        <authorList>
            <person name="Perez M."/>
            <person name="Aroh O."/>
            <person name="Sun Y."/>
            <person name="Lan Y."/>
            <person name="Juniper S.K."/>
            <person name="Young C.R."/>
            <person name="Angers B."/>
            <person name="Qian P.Y."/>
        </authorList>
    </citation>
    <scope>NUCLEOTIDE SEQUENCE</scope>
    <source>
        <strain evidence="2">R07B-5</strain>
    </source>
</reference>
<feature type="chain" id="PRO_5042170197" evidence="1">
    <location>
        <begin position="19"/>
        <end position="188"/>
    </location>
</feature>
<evidence type="ECO:0000256" key="1">
    <source>
        <dbReference type="SAM" id="SignalP"/>
    </source>
</evidence>
<keyword evidence="3" id="KW-1185">Reference proteome</keyword>
<accession>A0AAD9PAF2</accession>
<dbReference type="EMBL" id="JAODUO010000064">
    <property type="protein sequence ID" value="KAK2190967.1"/>
    <property type="molecule type" value="Genomic_DNA"/>
</dbReference>
<protein>
    <submittedName>
        <fullName evidence="2">Uncharacterized protein</fullName>
    </submittedName>
</protein>
<dbReference type="Proteomes" id="UP001209878">
    <property type="component" value="Unassembled WGS sequence"/>
</dbReference>
<name>A0AAD9PAF2_RIDPI</name>
<organism evidence="2 3">
    <name type="scientific">Ridgeia piscesae</name>
    <name type="common">Tubeworm</name>
    <dbReference type="NCBI Taxonomy" id="27915"/>
    <lineage>
        <taxon>Eukaryota</taxon>
        <taxon>Metazoa</taxon>
        <taxon>Spiralia</taxon>
        <taxon>Lophotrochozoa</taxon>
        <taxon>Annelida</taxon>
        <taxon>Polychaeta</taxon>
        <taxon>Sedentaria</taxon>
        <taxon>Canalipalpata</taxon>
        <taxon>Sabellida</taxon>
        <taxon>Siboglinidae</taxon>
        <taxon>Ridgeia</taxon>
    </lineage>
</organism>
<evidence type="ECO:0000313" key="2">
    <source>
        <dbReference type="EMBL" id="KAK2190967.1"/>
    </source>
</evidence>
<dbReference type="AlphaFoldDB" id="A0AAD9PAF2"/>
<keyword evidence="1" id="KW-0732">Signal</keyword>
<gene>
    <name evidence="2" type="ORF">NP493_64g06009</name>
</gene>
<comment type="caution">
    <text evidence="2">The sequence shown here is derived from an EMBL/GenBank/DDBJ whole genome shotgun (WGS) entry which is preliminary data.</text>
</comment>
<sequence>MATRLVVLLLCCVTFTHAVNIIRDKDGKPALEVRLDKNGVERYKDELTGATDYGDWHYMAAPIPVVKDITGAGRSQILVDPIGMQQVWKDQGGTGKKDVAFWRMVCPAGRACAAYMKTSSKSAGNTTWLPLWTNQGGMEKLEGSIWGVIPNQGLKNTGFWFGNTGHLTPPMDGKVYCLKQYETVDDEA</sequence>
<evidence type="ECO:0000313" key="3">
    <source>
        <dbReference type="Proteomes" id="UP001209878"/>
    </source>
</evidence>
<feature type="signal peptide" evidence="1">
    <location>
        <begin position="1"/>
        <end position="18"/>
    </location>
</feature>